<dbReference type="Gene3D" id="3.40.850.10">
    <property type="entry name" value="Kinesin motor domain"/>
    <property type="match status" value="1"/>
</dbReference>
<proteinExistence type="predicted"/>
<dbReference type="InterPro" id="IPR036961">
    <property type="entry name" value="Kinesin_motor_dom_sf"/>
</dbReference>
<organism evidence="3 4">
    <name type="scientific">Elysia marginata</name>
    <dbReference type="NCBI Taxonomy" id="1093978"/>
    <lineage>
        <taxon>Eukaryota</taxon>
        <taxon>Metazoa</taxon>
        <taxon>Spiralia</taxon>
        <taxon>Lophotrochozoa</taxon>
        <taxon>Mollusca</taxon>
        <taxon>Gastropoda</taxon>
        <taxon>Heterobranchia</taxon>
        <taxon>Euthyneura</taxon>
        <taxon>Panpulmonata</taxon>
        <taxon>Sacoglossa</taxon>
        <taxon>Placobranchoidea</taxon>
        <taxon>Plakobranchidae</taxon>
        <taxon>Elysia</taxon>
    </lineage>
</organism>
<keyword evidence="2" id="KW-0067">ATP-binding</keyword>
<protein>
    <submittedName>
        <fullName evidence="3">Kinesin protein KIF21B</fullName>
    </submittedName>
</protein>
<sequence length="142" mass="15699">MCTTVLPEYPRQVLLGKDKSFTFDHVFDTPTQQDHIYNTCVRGLIEGEVKRGVESSSLSRFQGIAYRSVGPGSGLVWPLVCLDSGKVPGLEEIDQNGTWAQILFTIGLDGLVLRTSRFKCFWACVSATYCGGRTIQILTAYV</sequence>
<reference evidence="3 4" key="1">
    <citation type="journal article" date="2021" name="Elife">
        <title>Chloroplast acquisition without the gene transfer in kleptoplastic sea slugs, Plakobranchus ocellatus.</title>
        <authorList>
            <person name="Maeda T."/>
            <person name="Takahashi S."/>
            <person name="Yoshida T."/>
            <person name="Shimamura S."/>
            <person name="Takaki Y."/>
            <person name="Nagai Y."/>
            <person name="Toyoda A."/>
            <person name="Suzuki Y."/>
            <person name="Arimoto A."/>
            <person name="Ishii H."/>
            <person name="Satoh N."/>
            <person name="Nishiyama T."/>
            <person name="Hasebe M."/>
            <person name="Maruyama T."/>
            <person name="Minagawa J."/>
            <person name="Obokata J."/>
            <person name="Shigenobu S."/>
        </authorList>
    </citation>
    <scope>NUCLEOTIDE SEQUENCE [LARGE SCALE GENOMIC DNA]</scope>
</reference>
<name>A0AAV4FMS9_9GAST</name>
<accession>A0AAV4FMS9</accession>
<dbReference type="GO" id="GO:0005524">
    <property type="term" value="F:ATP binding"/>
    <property type="evidence" value="ECO:0007669"/>
    <property type="project" value="UniProtKB-KW"/>
</dbReference>
<keyword evidence="4" id="KW-1185">Reference proteome</keyword>
<evidence type="ECO:0000256" key="2">
    <source>
        <dbReference type="ARBA" id="ARBA00022840"/>
    </source>
</evidence>
<evidence type="ECO:0000313" key="3">
    <source>
        <dbReference type="EMBL" id="GFR74259.1"/>
    </source>
</evidence>
<evidence type="ECO:0000313" key="4">
    <source>
        <dbReference type="Proteomes" id="UP000762676"/>
    </source>
</evidence>
<keyword evidence="1" id="KW-0547">Nucleotide-binding</keyword>
<dbReference type="Proteomes" id="UP000762676">
    <property type="component" value="Unassembled WGS sequence"/>
</dbReference>
<dbReference type="AlphaFoldDB" id="A0AAV4FMS9"/>
<evidence type="ECO:0000256" key="1">
    <source>
        <dbReference type="ARBA" id="ARBA00022741"/>
    </source>
</evidence>
<comment type="caution">
    <text evidence="3">The sequence shown here is derived from an EMBL/GenBank/DDBJ whole genome shotgun (WGS) entry which is preliminary data.</text>
</comment>
<dbReference type="EMBL" id="BMAT01011510">
    <property type="protein sequence ID" value="GFR74259.1"/>
    <property type="molecule type" value="Genomic_DNA"/>
</dbReference>
<gene>
    <name evidence="3" type="ORF">ElyMa_005751100</name>
</gene>